<protein>
    <submittedName>
        <fullName evidence="1">Uncharacterized protein</fullName>
    </submittedName>
</protein>
<comment type="caution">
    <text evidence="1">The sequence shown here is derived from an EMBL/GenBank/DDBJ whole genome shotgun (WGS) entry which is preliminary data.</text>
</comment>
<dbReference type="Proteomes" id="UP000095767">
    <property type="component" value="Unassembled WGS sequence"/>
</dbReference>
<gene>
    <name evidence="1" type="ORF">BAE44_0023996</name>
</gene>
<dbReference type="AlphaFoldDB" id="A0A1E5UQ48"/>
<keyword evidence="2" id="KW-1185">Reference proteome</keyword>
<evidence type="ECO:0000313" key="2">
    <source>
        <dbReference type="Proteomes" id="UP000095767"/>
    </source>
</evidence>
<proteinExistence type="predicted"/>
<accession>A0A1E5UQ48</accession>
<organism evidence="1 2">
    <name type="scientific">Dichanthelium oligosanthes</name>
    <dbReference type="NCBI Taxonomy" id="888268"/>
    <lineage>
        <taxon>Eukaryota</taxon>
        <taxon>Viridiplantae</taxon>
        <taxon>Streptophyta</taxon>
        <taxon>Embryophyta</taxon>
        <taxon>Tracheophyta</taxon>
        <taxon>Spermatophyta</taxon>
        <taxon>Magnoliopsida</taxon>
        <taxon>Liliopsida</taxon>
        <taxon>Poales</taxon>
        <taxon>Poaceae</taxon>
        <taxon>PACMAD clade</taxon>
        <taxon>Panicoideae</taxon>
        <taxon>Panicodae</taxon>
        <taxon>Paniceae</taxon>
        <taxon>Dichantheliinae</taxon>
        <taxon>Dichanthelium</taxon>
    </lineage>
</organism>
<dbReference type="OrthoDB" id="620960at2759"/>
<name>A0A1E5UQ48_9POAL</name>
<sequence>MEYKLSHSFILHRGRAAGGAACSRVGGRSFTARLRFAVPSAADLASSLAWAGSSLCPLIYPGLFSQQLQDLWTSLAAPAINTIPPRSARVQVIVDAGILRREDCSPERMVLELILVMVPCVKESDVWREESESTRLYQHMAHMRGALVTRMLDAWPAYYHVGMGLHLPEPVPGKMRIAEDEEEEKCCVCFELL</sequence>
<dbReference type="EMBL" id="LWDX02068412">
    <property type="protein sequence ID" value="OEL14984.1"/>
    <property type="molecule type" value="Genomic_DNA"/>
</dbReference>
<reference evidence="1 2" key="1">
    <citation type="submission" date="2016-09" db="EMBL/GenBank/DDBJ databases">
        <title>The draft genome of Dichanthelium oligosanthes: A C3 panicoid grass species.</title>
        <authorList>
            <person name="Studer A.J."/>
            <person name="Schnable J.C."/>
            <person name="Brutnell T.P."/>
        </authorList>
    </citation>
    <scope>NUCLEOTIDE SEQUENCE [LARGE SCALE GENOMIC DNA]</scope>
    <source>
        <strain evidence="2">cv. Kellogg 1175</strain>
        <tissue evidence="1">Leaf</tissue>
    </source>
</reference>
<evidence type="ECO:0000313" key="1">
    <source>
        <dbReference type="EMBL" id="OEL14984.1"/>
    </source>
</evidence>